<dbReference type="Gene3D" id="3.30.200.20">
    <property type="entry name" value="Phosphorylase Kinase, domain 1"/>
    <property type="match status" value="1"/>
</dbReference>
<evidence type="ECO:0000259" key="2">
    <source>
        <dbReference type="Pfam" id="PF01636"/>
    </source>
</evidence>
<dbReference type="Proteomes" id="UP000676325">
    <property type="component" value="Unassembled WGS sequence"/>
</dbReference>
<dbReference type="InterPro" id="IPR011009">
    <property type="entry name" value="Kinase-like_dom_sf"/>
</dbReference>
<dbReference type="PANTHER" id="PTHR47829:SF1">
    <property type="entry name" value="HAD FAMILY PHOSPHATASE"/>
    <property type="match status" value="1"/>
</dbReference>
<reference evidence="3" key="1">
    <citation type="submission" date="2021-04" db="EMBL/GenBank/DDBJ databases">
        <title>Genome based classification of Actinospica acidithermotolerans sp. nov., an actinobacterium isolated from an Indonesian hot spring.</title>
        <authorList>
            <person name="Kusuma A.B."/>
            <person name="Putra K.E."/>
            <person name="Nafisah S."/>
            <person name="Loh J."/>
            <person name="Nouioui I."/>
            <person name="Goodfellow M."/>
        </authorList>
    </citation>
    <scope>NUCLEOTIDE SEQUENCE</scope>
    <source>
        <strain evidence="3">MGRD01-02</strain>
    </source>
</reference>
<dbReference type="EMBL" id="JAGSOH010000078">
    <property type="protein sequence ID" value="MBR7829207.1"/>
    <property type="molecule type" value="Genomic_DNA"/>
</dbReference>
<evidence type="ECO:0000313" key="3">
    <source>
        <dbReference type="EMBL" id="MBR7829207.1"/>
    </source>
</evidence>
<dbReference type="RefSeq" id="WP_212520342.1">
    <property type="nucleotide sequence ID" value="NZ_JAGSOH010000078.1"/>
</dbReference>
<dbReference type="InterPro" id="IPR052898">
    <property type="entry name" value="ACAD10-like"/>
</dbReference>
<dbReference type="SUPFAM" id="SSF56112">
    <property type="entry name" value="Protein kinase-like (PK-like)"/>
    <property type="match status" value="1"/>
</dbReference>
<dbReference type="PANTHER" id="PTHR47829">
    <property type="entry name" value="HYDROLASE, PUTATIVE (AFU_ORTHOLOGUE AFUA_1G12880)-RELATED"/>
    <property type="match status" value="1"/>
</dbReference>
<sequence length="389" mass="42182">MSIGAMDGPSPNHQRSATGVAAETWSDTVVGLDLPRLTRYLAVRLPGSIRPPLRAMPLPGGRSNLSYELCDADGRVLVLRRPPLPLGPGGHVPVPAALAAPAPETSRSDIRREYQVIRAIHQTHGRAGRVPVAEPYLLCQDTSVIGAPFFVTAKAIGTVYRSEKQCAALSPSQARAVSHGLLDILVALHLLDVRATGLADYARTDQFLIRQVDRWDRLHAASASREVPRLARLAAALRAGVPANGRIAILHGDYRLENVVFDLASVGRVNAVLDWEAATIGDPLVDLGLLLTFWEGPDQPLNPIASAHTRTRGFPSKRQLADRYATRTGFDLSRIGWYIALNHYRVAGLLEVLHYRVRHGLPVPPGLEKAGSWVAPLVENGLSALRDNL</sequence>
<keyword evidence="4" id="KW-1185">Reference proteome</keyword>
<feature type="domain" description="Aminoglycoside phosphotransferase" evidence="2">
    <location>
        <begin position="56"/>
        <end position="300"/>
    </location>
</feature>
<dbReference type="InterPro" id="IPR041726">
    <property type="entry name" value="ACAD10_11_N"/>
</dbReference>
<dbReference type="Pfam" id="PF01636">
    <property type="entry name" value="APH"/>
    <property type="match status" value="1"/>
</dbReference>
<comment type="caution">
    <text evidence="3">The sequence shown here is derived from an EMBL/GenBank/DDBJ whole genome shotgun (WGS) entry which is preliminary data.</text>
</comment>
<evidence type="ECO:0000313" key="4">
    <source>
        <dbReference type="Proteomes" id="UP000676325"/>
    </source>
</evidence>
<gene>
    <name evidence="3" type="ORF">KDK95_23065</name>
</gene>
<dbReference type="CDD" id="cd05154">
    <property type="entry name" value="ACAD10_11_N-like"/>
    <property type="match status" value="1"/>
</dbReference>
<organism evidence="3 4">
    <name type="scientific">Actinospica acidithermotolerans</name>
    <dbReference type="NCBI Taxonomy" id="2828514"/>
    <lineage>
        <taxon>Bacteria</taxon>
        <taxon>Bacillati</taxon>
        <taxon>Actinomycetota</taxon>
        <taxon>Actinomycetes</taxon>
        <taxon>Catenulisporales</taxon>
        <taxon>Actinospicaceae</taxon>
        <taxon>Actinospica</taxon>
    </lineage>
</organism>
<feature type="region of interest" description="Disordered" evidence="1">
    <location>
        <begin position="1"/>
        <end position="20"/>
    </location>
</feature>
<proteinExistence type="predicted"/>
<name>A0A941EEW1_9ACTN</name>
<dbReference type="Gene3D" id="3.90.1200.10">
    <property type="match status" value="1"/>
</dbReference>
<accession>A0A941EEW1</accession>
<protein>
    <submittedName>
        <fullName evidence="3">Phosphotransferase family protein</fullName>
    </submittedName>
</protein>
<evidence type="ECO:0000256" key="1">
    <source>
        <dbReference type="SAM" id="MobiDB-lite"/>
    </source>
</evidence>
<dbReference type="AlphaFoldDB" id="A0A941EEW1"/>
<dbReference type="InterPro" id="IPR002575">
    <property type="entry name" value="Aminoglycoside_PTrfase"/>
</dbReference>